<organism evidence="2">
    <name type="scientific">Salmonella enterica subsp. houtenae serovar 45:g,z51:-</name>
    <dbReference type="NCBI Taxonomy" id="1967611"/>
    <lineage>
        <taxon>Bacteria</taxon>
        <taxon>Pseudomonadati</taxon>
        <taxon>Pseudomonadota</taxon>
        <taxon>Gammaproteobacteria</taxon>
        <taxon>Enterobacterales</taxon>
        <taxon>Enterobacteriaceae</taxon>
        <taxon>Salmonella</taxon>
    </lineage>
</organism>
<reference evidence="2" key="2">
    <citation type="submission" date="2018-07" db="EMBL/GenBank/DDBJ databases">
        <authorList>
            <consortium name="NCBI Pathogen Detection Project"/>
        </authorList>
    </citation>
    <scope>NUCLEOTIDE SEQUENCE</scope>
    <source>
        <strain evidence="2">2584-68</strain>
    </source>
</reference>
<sequence>MNRYYSDELEQVKSLLPETVLRIAELIGYPATAELLKTLGGSTFPVGKGIRALGVHRVRLLQSAIGEENTRILMKNFGGEVLYLPRCDSALRQLRNLAFIHEFGLLRDRGVSSLLAMTELCPKYGFSDRFAWGLLAQQKEVVSDKQVSLF</sequence>
<dbReference type="InterPro" id="IPR009057">
    <property type="entry name" value="Homeodomain-like_sf"/>
</dbReference>
<feature type="domain" description="Mor transcription activator" evidence="1">
    <location>
        <begin position="63"/>
        <end position="146"/>
    </location>
</feature>
<dbReference type="EMBL" id="DAATAH010000057">
    <property type="protein sequence ID" value="HAE7766802.1"/>
    <property type="molecule type" value="Genomic_DNA"/>
</dbReference>
<protein>
    <recommendedName>
        <fullName evidence="1">Mor transcription activator domain-containing protein</fullName>
    </recommendedName>
</protein>
<accession>A0A736RC81</accession>
<name>A0A736RC81_SALHO</name>
<dbReference type="InterPro" id="IPR014875">
    <property type="entry name" value="Mor_transcription_activator"/>
</dbReference>
<reference evidence="2" key="1">
    <citation type="journal article" date="2018" name="Genome Biol.">
        <title>SKESA: strategic k-mer extension for scrupulous assemblies.</title>
        <authorList>
            <person name="Souvorov A."/>
            <person name="Agarwala R."/>
            <person name="Lipman D.J."/>
        </authorList>
    </citation>
    <scope>NUCLEOTIDE SEQUENCE</scope>
    <source>
        <strain evidence="2">2584-68</strain>
    </source>
</reference>
<proteinExistence type="predicted"/>
<evidence type="ECO:0000259" key="1">
    <source>
        <dbReference type="Pfam" id="PF08765"/>
    </source>
</evidence>
<dbReference type="AlphaFoldDB" id="A0A736RC81"/>
<comment type="caution">
    <text evidence="2">The sequence shown here is derived from an EMBL/GenBank/DDBJ whole genome shotgun (WGS) entry which is preliminary data.</text>
</comment>
<dbReference type="SUPFAM" id="SSF46689">
    <property type="entry name" value="Homeodomain-like"/>
    <property type="match status" value="1"/>
</dbReference>
<evidence type="ECO:0000313" key="2">
    <source>
        <dbReference type="EMBL" id="HAE7766802.1"/>
    </source>
</evidence>
<dbReference type="Pfam" id="PF08765">
    <property type="entry name" value="Mor"/>
    <property type="match status" value="1"/>
</dbReference>
<gene>
    <name evidence="2" type="ORF">GNB58_003842</name>
</gene>